<evidence type="ECO:0000313" key="16">
    <source>
        <dbReference type="Proteomes" id="UP001153712"/>
    </source>
</evidence>
<evidence type="ECO:0000256" key="2">
    <source>
        <dbReference type="ARBA" id="ARBA00004613"/>
    </source>
</evidence>
<comment type="cofactor">
    <cofactor evidence="1">
        <name>Ca(2+)</name>
        <dbReference type="ChEBI" id="CHEBI:29108"/>
    </cofactor>
</comment>
<evidence type="ECO:0000256" key="3">
    <source>
        <dbReference type="ARBA" id="ARBA00013278"/>
    </source>
</evidence>
<evidence type="ECO:0000256" key="5">
    <source>
        <dbReference type="ARBA" id="ARBA00022525"/>
    </source>
</evidence>
<gene>
    <name evidence="15" type="ORF">PHYEVI_LOCUS6410</name>
</gene>
<evidence type="ECO:0000256" key="4">
    <source>
        <dbReference type="ARBA" id="ARBA00021721"/>
    </source>
</evidence>
<feature type="chain" id="PRO_5040327148" description="Phospholipase A2" evidence="13">
    <location>
        <begin position="26"/>
        <end position="274"/>
    </location>
</feature>
<evidence type="ECO:0000256" key="10">
    <source>
        <dbReference type="ARBA" id="ARBA00023098"/>
    </source>
</evidence>
<dbReference type="SUPFAM" id="SSF48619">
    <property type="entry name" value="Phospholipase A2, PLA2"/>
    <property type="match status" value="1"/>
</dbReference>
<dbReference type="Pfam" id="PF05826">
    <property type="entry name" value="Phospholip_A2_2"/>
    <property type="match status" value="1"/>
</dbReference>
<dbReference type="GO" id="GO:0004623">
    <property type="term" value="F:phospholipase A2 activity"/>
    <property type="evidence" value="ECO:0007669"/>
    <property type="project" value="UniProtKB-EC"/>
</dbReference>
<dbReference type="GO" id="GO:0050482">
    <property type="term" value="P:arachidonate secretion"/>
    <property type="evidence" value="ECO:0007669"/>
    <property type="project" value="InterPro"/>
</dbReference>
<evidence type="ECO:0000256" key="8">
    <source>
        <dbReference type="ARBA" id="ARBA00022837"/>
    </source>
</evidence>
<dbReference type="InterPro" id="IPR036444">
    <property type="entry name" value="PLipase_A2_dom_sf"/>
</dbReference>
<keyword evidence="5" id="KW-0964">Secreted</keyword>
<evidence type="ECO:0000256" key="11">
    <source>
        <dbReference type="ARBA" id="ARBA00023157"/>
    </source>
</evidence>
<accession>A0A9N9TNL6</accession>
<evidence type="ECO:0000256" key="13">
    <source>
        <dbReference type="SAM" id="SignalP"/>
    </source>
</evidence>
<protein>
    <recommendedName>
        <fullName evidence="4">Phospholipase A2</fullName>
        <ecNumber evidence="3">3.1.1.4</ecNumber>
    </recommendedName>
    <alternativeName>
        <fullName evidence="12">Phosphatidylcholine 2-acylhydrolase</fullName>
    </alternativeName>
</protein>
<keyword evidence="13" id="KW-0732">Signal</keyword>
<name>A0A9N9TNL6_PHYSR</name>
<evidence type="ECO:0000256" key="7">
    <source>
        <dbReference type="ARBA" id="ARBA00022801"/>
    </source>
</evidence>
<dbReference type="InterPro" id="IPR016090">
    <property type="entry name" value="PLA2-like_dom"/>
</dbReference>
<dbReference type="EC" id="3.1.1.4" evidence="3"/>
<dbReference type="FunFam" id="1.20.90.10:FF:000002">
    <property type="entry name" value="Phospholipase A2 group III"/>
    <property type="match status" value="1"/>
</dbReference>
<evidence type="ECO:0000259" key="14">
    <source>
        <dbReference type="Pfam" id="PF05826"/>
    </source>
</evidence>
<evidence type="ECO:0000256" key="9">
    <source>
        <dbReference type="ARBA" id="ARBA00022963"/>
    </source>
</evidence>
<organism evidence="15 16">
    <name type="scientific">Phyllotreta striolata</name>
    <name type="common">Striped flea beetle</name>
    <name type="synonym">Crioceris striolata</name>
    <dbReference type="NCBI Taxonomy" id="444603"/>
    <lineage>
        <taxon>Eukaryota</taxon>
        <taxon>Metazoa</taxon>
        <taxon>Ecdysozoa</taxon>
        <taxon>Arthropoda</taxon>
        <taxon>Hexapoda</taxon>
        <taxon>Insecta</taxon>
        <taxon>Pterygota</taxon>
        <taxon>Neoptera</taxon>
        <taxon>Endopterygota</taxon>
        <taxon>Coleoptera</taxon>
        <taxon>Polyphaga</taxon>
        <taxon>Cucujiformia</taxon>
        <taxon>Chrysomeloidea</taxon>
        <taxon>Chrysomelidae</taxon>
        <taxon>Galerucinae</taxon>
        <taxon>Alticini</taxon>
        <taxon>Phyllotreta</taxon>
    </lineage>
</organism>
<evidence type="ECO:0000256" key="12">
    <source>
        <dbReference type="ARBA" id="ARBA00029903"/>
    </source>
</evidence>
<dbReference type="Gene3D" id="1.20.90.10">
    <property type="entry name" value="Phospholipase A2 domain"/>
    <property type="match status" value="1"/>
</dbReference>
<dbReference type="PANTHER" id="PTHR12253">
    <property type="entry name" value="RH14732P"/>
    <property type="match status" value="1"/>
</dbReference>
<comment type="subcellular location">
    <subcellularLocation>
        <location evidence="2">Secreted</location>
    </subcellularLocation>
</comment>
<keyword evidence="16" id="KW-1185">Reference proteome</keyword>
<dbReference type="GO" id="GO:0005576">
    <property type="term" value="C:extracellular region"/>
    <property type="evidence" value="ECO:0007669"/>
    <property type="project" value="UniProtKB-SubCell"/>
</dbReference>
<proteinExistence type="predicted"/>
<dbReference type="GO" id="GO:0046872">
    <property type="term" value="F:metal ion binding"/>
    <property type="evidence" value="ECO:0007669"/>
    <property type="project" value="UniProtKB-KW"/>
</dbReference>
<keyword evidence="9" id="KW-0442">Lipid degradation</keyword>
<dbReference type="AlphaFoldDB" id="A0A9N9TNL6"/>
<feature type="domain" description="Phospholipase A2-like central" evidence="14">
    <location>
        <begin position="164"/>
        <end position="259"/>
    </location>
</feature>
<dbReference type="OrthoDB" id="6501032at2759"/>
<dbReference type="EMBL" id="OU900096">
    <property type="protein sequence ID" value="CAG9860053.1"/>
    <property type="molecule type" value="Genomic_DNA"/>
</dbReference>
<dbReference type="GO" id="GO:0016042">
    <property type="term" value="P:lipid catabolic process"/>
    <property type="evidence" value="ECO:0007669"/>
    <property type="project" value="UniProtKB-KW"/>
</dbReference>
<keyword evidence="8" id="KW-0106">Calcium</keyword>
<keyword evidence="6" id="KW-0479">Metal-binding</keyword>
<evidence type="ECO:0000256" key="1">
    <source>
        <dbReference type="ARBA" id="ARBA00001913"/>
    </source>
</evidence>
<evidence type="ECO:0000313" key="15">
    <source>
        <dbReference type="EMBL" id="CAG9860053.1"/>
    </source>
</evidence>
<dbReference type="Proteomes" id="UP001153712">
    <property type="component" value="Chromosome 3"/>
</dbReference>
<evidence type="ECO:0000256" key="6">
    <source>
        <dbReference type="ARBA" id="ARBA00022723"/>
    </source>
</evidence>
<keyword evidence="7" id="KW-0378">Hydrolase</keyword>
<dbReference type="GO" id="GO:0006644">
    <property type="term" value="P:phospholipid metabolic process"/>
    <property type="evidence" value="ECO:0007669"/>
    <property type="project" value="InterPro"/>
</dbReference>
<feature type="signal peptide" evidence="13">
    <location>
        <begin position="1"/>
        <end position="25"/>
    </location>
</feature>
<keyword evidence="10" id="KW-0443">Lipid metabolism</keyword>
<dbReference type="CDD" id="cd04704">
    <property type="entry name" value="PLA2_bee_venom_like"/>
    <property type="match status" value="1"/>
</dbReference>
<sequence>MTFRKGCDAAMFALLFVLCVIGTSGKPSFPFSFSAISSFGQQQTDPPVLLKSYSGRRVDKNSLRMVYFHDQTVAVVELGPNKLLLNCEFIEIIEQNQVFEVLGELKAKARPVAITFMEMITLMNQCKQLEDRREKMKSEQSKNNTMTTNEGRKLSNPFTLFSGIVPGTKWCGTGDIAKDYYDLGEDKMVDVCCRAHDLCPVKIRAYTKKYSLMNNSLYTKSHCKCDDDLFNCLRLANYSKTAQIMGNIYFNLVQVPCLEDGKEGRQFRKARTNF</sequence>
<keyword evidence="11" id="KW-1015">Disulfide bond</keyword>
<reference evidence="15" key="1">
    <citation type="submission" date="2022-01" db="EMBL/GenBank/DDBJ databases">
        <authorList>
            <person name="King R."/>
        </authorList>
    </citation>
    <scope>NUCLEOTIDE SEQUENCE</scope>
</reference>